<dbReference type="AlphaFoldDB" id="A0A8J4DL22"/>
<gene>
    <name evidence="5" type="ORF">Sya03_41510</name>
</gene>
<feature type="domain" description="YncI copper-binding" evidence="4">
    <location>
        <begin position="21"/>
        <end position="144"/>
    </location>
</feature>
<sequence length="261" mass="26757">MLAGAATAVLIGLAAPASAGVTISPNTAVQGTGVNGDFTITNDHPSSAITTVTLTLPANHPIPEVYPLSAEDWAPRLTTRRLDPPVPGLHGSMIDQATATVVWTAMPGRALQPGKKADLRIAMGPLPEADHIVFTVQPTYADGSTGPATGNGATDFGATRVAMKLTPAVVAPLDPVDEAAITPTVQEPGTGAWAVSGWIAAAVFAAFGVVATLRARREWRHTDDPAPGAAPVGKEVQDDDGAREPAVAGPRVTSWSYRDGP</sequence>
<protein>
    <recommendedName>
        <fullName evidence="4">YncI copper-binding domain-containing protein</fullName>
    </recommendedName>
</protein>
<dbReference type="InterPro" id="IPR012533">
    <property type="entry name" value="YcnI-copper_dom"/>
</dbReference>
<feature type="region of interest" description="Disordered" evidence="1">
    <location>
        <begin position="220"/>
        <end position="261"/>
    </location>
</feature>
<keyword evidence="2" id="KW-0472">Membrane</keyword>
<evidence type="ECO:0000313" key="5">
    <source>
        <dbReference type="EMBL" id="GIJ04799.1"/>
    </source>
</evidence>
<comment type="caution">
    <text evidence="5">The sequence shown here is derived from an EMBL/GenBank/DDBJ whole genome shotgun (WGS) entry which is preliminary data.</text>
</comment>
<evidence type="ECO:0000259" key="4">
    <source>
        <dbReference type="Pfam" id="PF07987"/>
    </source>
</evidence>
<feature type="chain" id="PRO_5035294435" description="YncI copper-binding domain-containing protein" evidence="3">
    <location>
        <begin position="20"/>
        <end position="261"/>
    </location>
</feature>
<reference evidence="5" key="1">
    <citation type="submission" date="2021-01" db="EMBL/GenBank/DDBJ databases">
        <title>Whole genome shotgun sequence of Spirilliplanes yamanashiensis NBRC 15828.</title>
        <authorList>
            <person name="Komaki H."/>
            <person name="Tamura T."/>
        </authorList>
    </citation>
    <scope>NUCLEOTIDE SEQUENCE</scope>
    <source>
        <strain evidence="5">NBRC 15828</strain>
    </source>
</reference>
<dbReference type="EMBL" id="BOOY01000029">
    <property type="protein sequence ID" value="GIJ04799.1"/>
    <property type="molecule type" value="Genomic_DNA"/>
</dbReference>
<evidence type="ECO:0000256" key="3">
    <source>
        <dbReference type="SAM" id="SignalP"/>
    </source>
</evidence>
<dbReference type="Gene3D" id="2.60.40.2230">
    <property type="entry name" value="Uncharacterised protein YcnI-like PF07987, DUF1775"/>
    <property type="match status" value="1"/>
</dbReference>
<feature type="transmembrane region" description="Helical" evidence="2">
    <location>
        <begin position="191"/>
        <end position="213"/>
    </location>
</feature>
<evidence type="ECO:0000256" key="1">
    <source>
        <dbReference type="SAM" id="MobiDB-lite"/>
    </source>
</evidence>
<feature type="signal peptide" evidence="3">
    <location>
        <begin position="1"/>
        <end position="19"/>
    </location>
</feature>
<dbReference type="Pfam" id="PF07987">
    <property type="entry name" value="DUF1775"/>
    <property type="match status" value="1"/>
</dbReference>
<proteinExistence type="predicted"/>
<evidence type="ECO:0000256" key="2">
    <source>
        <dbReference type="SAM" id="Phobius"/>
    </source>
</evidence>
<dbReference type="Proteomes" id="UP000652013">
    <property type="component" value="Unassembled WGS sequence"/>
</dbReference>
<name>A0A8J4DL22_9ACTN</name>
<organism evidence="5 6">
    <name type="scientific">Spirilliplanes yamanashiensis</name>
    <dbReference type="NCBI Taxonomy" id="42233"/>
    <lineage>
        <taxon>Bacteria</taxon>
        <taxon>Bacillati</taxon>
        <taxon>Actinomycetota</taxon>
        <taxon>Actinomycetes</taxon>
        <taxon>Micromonosporales</taxon>
        <taxon>Micromonosporaceae</taxon>
        <taxon>Spirilliplanes</taxon>
    </lineage>
</organism>
<keyword evidence="3" id="KW-0732">Signal</keyword>
<dbReference type="InterPro" id="IPR038507">
    <property type="entry name" value="YcnI-like_sf"/>
</dbReference>
<evidence type="ECO:0000313" key="6">
    <source>
        <dbReference type="Proteomes" id="UP000652013"/>
    </source>
</evidence>
<keyword evidence="6" id="KW-1185">Reference proteome</keyword>
<keyword evidence="2" id="KW-0812">Transmembrane</keyword>
<keyword evidence="2" id="KW-1133">Transmembrane helix</keyword>
<accession>A0A8J4DL22</accession>